<feature type="compositionally biased region" description="Low complexity" evidence="7">
    <location>
        <begin position="59"/>
        <end position="68"/>
    </location>
</feature>
<sequence length="540" mass="58301">MTLPGQSGGNEMAKQHSHLTATSFVPSCAFLTGDPGVPQCRAWMGVGSLEKAPVSQAMPHQQQPQVRGRGPGDQERLTTNPAGRDSSGDSCSWPALSRTSPGANVQAVPMAAFLSAGLGVLATSEPYTLTSSSWEPRLDSPFPSDPPTGAQVVAEPGKQGPKNPRVSSVTVQLEMKALWEEFNQLGTEMIVTKAGRRMFPTFQVKILGMDTLADYALLMDFVPLDDKRYRSGGRPGEAAGTAGGRGQEVDPYLHPGVSRGPVGTVTGEAYPGATAGSLTARYAFHSSAWLVAGRADPATPGRVHFHPDSPAKGAQWMRQIVSFDKLKLTNNLLDDNGHIILNSMHRYQPRFHVVFVDPRKDSERYAQENFKSFVFKETQFTAVTAYQNHRITQLKIASNPFAKGFRESDSDSWTVPPRALLSIPTRSHSGLGPCLLKGSTEEGTDSHKAPVSNSRTSARLRHQLLAPPEALLAPATYQPLAYQGLYPGASSPLRIPRARPTPYPLPNVQNDRDQESLPLPARLGLLSPTAMCLGTVQDPQ</sequence>
<keyword evidence="4" id="KW-0804">Transcription</keyword>
<feature type="region of interest" description="Disordered" evidence="7">
    <location>
        <begin position="52"/>
        <end position="101"/>
    </location>
</feature>
<gene>
    <name evidence="10" type="primary">TBX10</name>
</gene>
<organism evidence="9 10">
    <name type="scientific">Panthera pardus</name>
    <name type="common">Leopard</name>
    <name type="synonym">Felis pardus</name>
    <dbReference type="NCBI Taxonomy" id="9691"/>
    <lineage>
        <taxon>Eukaryota</taxon>
        <taxon>Metazoa</taxon>
        <taxon>Chordata</taxon>
        <taxon>Craniata</taxon>
        <taxon>Vertebrata</taxon>
        <taxon>Euteleostomi</taxon>
        <taxon>Mammalia</taxon>
        <taxon>Eutheria</taxon>
        <taxon>Laurasiatheria</taxon>
        <taxon>Carnivora</taxon>
        <taxon>Feliformia</taxon>
        <taxon>Felidae</taxon>
        <taxon>Pantherinae</taxon>
        <taxon>Panthera</taxon>
    </lineage>
</organism>
<dbReference type="PROSITE" id="PS01283">
    <property type="entry name" value="TBOX_1"/>
    <property type="match status" value="1"/>
</dbReference>
<evidence type="ECO:0000256" key="6">
    <source>
        <dbReference type="PROSITE-ProRule" id="PRU00201"/>
    </source>
</evidence>
<keyword evidence="3 6" id="KW-0238">DNA-binding</keyword>
<comment type="subcellular location">
    <subcellularLocation>
        <location evidence="1 6">Nucleus</location>
    </subcellularLocation>
</comment>
<dbReference type="GO" id="GO:0005634">
    <property type="term" value="C:nucleus"/>
    <property type="evidence" value="ECO:0007669"/>
    <property type="project" value="UniProtKB-SubCell"/>
</dbReference>
<evidence type="ECO:0000256" key="4">
    <source>
        <dbReference type="ARBA" id="ARBA00023163"/>
    </source>
</evidence>
<dbReference type="GO" id="GO:0000978">
    <property type="term" value="F:RNA polymerase II cis-regulatory region sequence-specific DNA binding"/>
    <property type="evidence" value="ECO:0007669"/>
    <property type="project" value="InterPro"/>
</dbReference>
<dbReference type="GO" id="GO:0001708">
    <property type="term" value="P:cell fate specification"/>
    <property type="evidence" value="ECO:0007669"/>
    <property type="project" value="TreeGrafter"/>
</dbReference>
<dbReference type="SUPFAM" id="SSF49417">
    <property type="entry name" value="p53-like transcription factors"/>
    <property type="match status" value="2"/>
</dbReference>
<evidence type="ECO:0000259" key="8">
    <source>
        <dbReference type="PROSITE" id="PS50252"/>
    </source>
</evidence>
<evidence type="ECO:0000313" key="9">
    <source>
        <dbReference type="Proteomes" id="UP001165780"/>
    </source>
</evidence>
<keyword evidence="5 6" id="KW-0539">Nucleus</keyword>
<dbReference type="GO" id="GO:0045893">
    <property type="term" value="P:positive regulation of DNA-templated transcription"/>
    <property type="evidence" value="ECO:0007669"/>
    <property type="project" value="InterPro"/>
</dbReference>
<dbReference type="PROSITE" id="PS50252">
    <property type="entry name" value="TBOX_3"/>
    <property type="match status" value="1"/>
</dbReference>
<keyword evidence="9" id="KW-1185">Reference proteome</keyword>
<dbReference type="AlphaFoldDB" id="A0A9W2VDG5"/>
<dbReference type="GO" id="GO:0000981">
    <property type="term" value="F:DNA-binding transcription factor activity, RNA polymerase II-specific"/>
    <property type="evidence" value="ECO:0007669"/>
    <property type="project" value="TreeGrafter"/>
</dbReference>
<reference evidence="10" key="1">
    <citation type="submission" date="2025-08" db="UniProtKB">
        <authorList>
            <consortium name="RefSeq"/>
        </authorList>
    </citation>
    <scope>IDENTIFICATION</scope>
    <source>
        <tissue evidence="10">Whole blood</tissue>
    </source>
</reference>
<protein>
    <submittedName>
        <fullName evidence="10">T-box transcription factor TBX10</fullName>
    </submittedName>
</protein>
<dbReference type="PANTHER" id="PTHR11267">
    <property type="entry name" value="T-BOX PROTEIN-RELATED"/>
    <property type="match status" value="1"/>
</dbReference>
<keyword evidence="2" id="KW-0805">Transcription regulation</keyword>
<dbReference type="InterPro" id="IPR018186">
    <property type="entry name" value="TF_T-box_CS"/>
</dbReference>
<dbReference type="Pfam" id="PF00907">
    <property type="entry name" value="T-box"/>
    <property type="match status" value="2"/>
</dbReference>
<dbReference type="InterPro" id="IPR046360">
    <property type="entry name" value="T-box_DNA-bd"/>
</dbReference>
<dbReference type="CTD" id="347853"/>
<dbReference type="CDD" id="cd20187">
    <property type="entry name" value="T-box_TBX1_10-like"/>
    <property type="match status" value="1"/>
</dbReference>
<comment type="caution">
    <text evidence="6">Lacks conserved residue(s) required for the propagation of feature annotation.</text>
</comment>
<dbReference type="GeneID" id="109246992"/>
<dbReference type="Proteomes" id="UP001165780">
    <property type="component" value="Unplaced"/>
</dbReference>
<dbReference type="Gene3D" id="2.60.40.820">
    <property type="entry name" value="Transcription factor, T-box"/>
    <property type="match status" value="1"/>
</dbReference>
<dbReference type="SMART" id="SM00425">
    <property type="entry name" value="TBOX"/>
    <property type="match status" value="1"/>
</dbReference>
<proteinExistence type="predicted"/>
<dbReference type="InterPro" id="IPR001699">
    <property type="entry name" value="TF_T-box"/>
</dbReference>
<evidence type="ECO:0000313" key="10">
    <source>
        <dbReference type="RefSeq" id="XP_053756578.1"/>
    </source>
</evidence>
<dbReference type="InterPro" id="IPR008967">
    <property type="entry name" value="p53-like_TF_DNA-bd_sf"/>
</dbReference>
<feature type="region of interest" description="Disordered" evidence="7">
    <location>
        <begin position="132"/>
        <end position="167"/>
    </location>
</feature>
<dbReference type="InterPro" id="IPR036960">
    <property type="entry name" value="T-box_sf"/>
</dbReference>
<evidence type="ECO:0000256" key="3">
    <source>
        <dbReference type="ARBA" id="ARBA00023125"/>
    </source>
</evidence>
<dbReference type="GO" id="GO:0000785">
    <property type="term" value="C:chromatin"/>
    <property type="evidence" value="ECO:0007669"/>
    <property type="project" value="TreeGrafter"/>
</dbReference>
<evidence type="ECO:0000256" key="5">
    <source>
        <dbReference type="ARBA" id="ARBA00023242"/>
    </source>
</evidence>
<dbReference type="PROSITE" id="PS01264">
    <property type="entry name" value="TBOX_2"/>
    <property type="match status" value="1"/>
</dbReference>
<dbReference type="RefSeq" id="XP_053756578.1">
    <property type="nucleotide sequence ID" value="XM_053900603.1"/>
</dbReference>
<accession>A0A9W2VDG5</accession>
<name>A0A9W2VDG5_PANPR</name>
<evidence type="ECO:0000256" key="1">
    <source>
        <dbReference type="ARBA" id="ARBA00004123"/>
    </source>
</evidence>
<evidence type="ECO:0000256" key="7">
    <source>
        <dbReference type="SAM" id="MobiDB-lite"/>
    </source>
</evidence>
<dbReference type="PANTHER" id="PTHR11267:SF102">
    <property type="entry name" value="T-BOX TRANSCRIPTION FACTOR TBX10"/>
    <property type="match status" value="1"/>
</dbReference>
<feature type="domain" description="T-box" evidence="8">
    <location>
        <begin position="173"/>
        <end position="407"/>
    </location>
</feature>
<feature type="region of interest" description="Disordered" evidence="7">
    <location>
        <begin position="493"/>
        <end position="515"/>
    </location>
</feature>
<evidence type="ECO:0000256" key="2">
    <source>
        <dbReference type="ARBA" id="ARBA00023015"/>
    </source>
</evidence>